<proteinExistence type="predicted"/>
<dbReference type="InParanoid" id="D6U6B8"/>
<evidence type="ECO:0000313" key="1">
    <source>
        <dbReference type="EMBL" id="EFH80529.1"/>
    </source>
</evidence>
<accession>D6U6B8</accession>
<reference evidence="1 2" key="1">
    <citation type="journal article" date="2011" name="Stand. Genomic Sci.">
        <title>Non-contiguous finished genome sequence and contextual data of the filamentous soil bacterium Ktedonobacter racemifer type strain (SOSP1-21).</title>
        <authorList>
            <person name="Chang Y.J."/>
            <person name="Land M."/>
            <person name="Hauser L."/>
            <person name="Chertkov O."/>
            <person name="Del Rio T.G."/>
            <person name="Nolan M."/>
            <person name="Copeland A."/>
            <person name="Tice H."/>
            <person name="Cheng J.F."/>
            <person name="Lucas S."/>
            <person name="Han C."/>
            <person name="Goodwin L."/>
            <person name="Pitluck S."/>
            <person name="Ivanova N."/>
            <person name="Ovchinikova G."/>
            <person name="Pati A."/>
            <person name="Chen A."/>
            <person name="Palaniappan K."/>
            <person name="Mavromatis K."/>
            <person name="Liolios K."/>
            <person name="Brettin T."/>
            <person name="Fiebig A."/>
            <person name="Rohde M."/>
            <person name="Abt B."/>
            <person name="Goker M."/>
            <person name="Detter J.C."/>
            <person name="Woyke T."/>
            <person name="Bristow J."/>
            <person name="Eisen J.A."/>
            <person name="Markowitz V."/>
            <person name="Hugenholtz P."/>
            <person name="Kyrpides N.C."/>
            <person name="Klenk H.P."/>
            <person name="Lapidus A."/>
        </authorList>
    </citation>
    <scope>NUCLEOTIDE SEQUENCE [LARGE SCALE GENOMIC DNA]</scope>
    <source>
        <strain evidence="2">DSM 44963</strain>
    </source>
</reference>
<gene>
    <name evidence="1" type="ORF">Krac_1141</name>
</gene>
<protein>
    <submittedName>
        <fullName evidence="1">Uncharacterized protein</fullName>
    </submittedName>
</protein>
<organism evidence="1 2">
    <name type="scientific">Ktedonobacter racemifer DSM 44963</name>
    <dbReference type="NCBI Taxonomy" id="485913"/>
    <lineage>
        <taxon>Bacteria</taxon>
        <taxon>Bacillati</taxon>
        <taxon>Chloroflexota</taxon>
        <taxon>Ktedonobacteria</taxon>
        <taxon>Ktedonobacterales</taxon>
        <taxon>Ktedonobacteraceae</taxon>
        <taxon>Ktedonobacter</taxon>
    </lineage>
</organism>
<dbReference type="Proteomes" id="UP000004508">
    <property type="component" value="Unassembled WGS sequence"/>
</dbReference>
<dbReference type="AlphaFoldDB" id="D6U6B8"/>
<evidence type="ECO:0000313" key="2">
    <source>
        <dbReference type="Proteomes" id="UP000004508"/>
    </source>
</evidence>
<dbReference type="EMBL" id="ADVG01000005">
    <property type="protein sequence ID" value="EFH80529.1"/>
    <property type="molecule type" value="Genomic_DNA"/>
</dbReference>
<sequence length="71" mass="8115">MAAFQTFSGFDGLSNLRSAHFHSYRSAQNIIIVEYPLCLFLHFTTELLRLAFSVVKWKDTPARRGSQTSFS</sequence>
<keyword evidence="2" id="KW-1185">Reference proteome</keyword>
<name>D6U6B8_KTERA</name>
<comment type="caution">
    <text evidence="1">The sequence shown here is derived from an EMBL/GenBank/DDBJ whole genome shotgun (WGS) entry which is preliminary data.</text>
</comment>